<dbReference type="Proteomes" id="UP000682202">
    <property type="component" value="Chromosome"/>
</dbReference>
<accession>A0A975JXQ8</accession>
<dbReference type="InterPro" id="IPR029063">
    <property type="entry name" value="SAM-dependent_MTases_sf"/>
</dbReference>
<evidence type="ECO:0000313" key="1">
    <source>
        <dbReference type="EMBL" id="QUR67323.1"/>
    </source>
</evidence>
<dbReference type="SUPFAM" id="SSF53335">
    <property type="entry name" value="S-adenosyl-L-methionine-dependent methyltransferases"/>
    <property type="match status" value="1"/>
</dbReference>
<keyword evidence="2" id="KW-1185">Reference proteome</keyword>
<keyword evidence="1" id="KW-0808">Transferase</keyword>
<dbReference type="KEGG" id="mspg:F6B93_09605"/>
<dbReference type="RefSeq" id="WP_211698893.1">
    <property type="nucleotide sequence ID" value="NZ_CP046600.1"/>
</dbReference>
<organism evidence="1 2">
    <name type="scientific">Mycobacterium spongiae</name>
    <dbReference type="NCBI Taxonomy" id="886343"/>
    <lineage>
        <taxon>Bacteria</taxon>
        <taxon>Bacillati</taxon>
        <taxon>Actinomycetota</taxon>
        <taxon>Actinomycetes</taxon>
        <taxon>Mycobacteriales</taxon>
        <taxon>Mycobacteriaceae</taxon>
        <taxon>Mycobacterium</taxon>
    </lineage>
</organism>
<protein>
    <submittedName>
        <fullName evidence="1">Methyltransferase domain-containing protein</fullName>
    </submittedName>
</protein>
<keyword evidence="1" id="KW-0489">Methyltransferase</keyword>
<dbReference type="Pfam" id="PF13489">
    <property type="entry name" value="Methyltransf_23"/>
    <property type="match status" value="1"/>
</dbReference>
<dbReference type="Gene3D" id="3.40.50.150">
    <property type="entry name" value="Vaccinia Virus protein VP39"/>
    <property type="match status" value="1"/>
</dbReference>
<dbReference type="EMBL" id="CP046600">
    <property type="protein sequence ID" value="QUR67323.1"/>
    <property type="molecule type" value="Genomic_DNA"/>
</dbReference>
<dbReference type="GO" id="GO:0032259">
    <property type="term" value="P:methylation"/>
    <property type="evidence" value="ECO:0007669"/>
    <property type="project" value="UniProtKB-KW"/>
</dbReference>
<sequence length="193" mass="21999">MLRAIATLLKKTDRERWTDPRSFHAAWEPRTKRIAALIPNNSRVIEFGVGKRLLERYLDPSCTYTPSDIVDRGPGTIICDLNGRPLPDLGADVYDVAVLIGVLEYLRDLPSVLDWLTGSVKVCVVTYAPAKTGGYSPGAIRETIDRLRHGWMNNYRIEDIQSLFRERGFDLAHDEDWEQQRVLVFSQSPLGQW</sequence>
<name>A0A975JXQ8_9MYCO</name>
<gene>
    <name evidence="1" type="ORF">F6B93_09605</name>
</gene>
<evidence type="ECO:0000313" key="2">
    <source>
        <dbReference type="Proteomes" id="UP000682202"/>
    </source>
</evidence>
<proteinExistence type="predicted"/>
<dbReference type="AlphaFoldDB" id="A0A975JXQ8"/>
<reference evidence="1" key="1">
    <citation type="submission" date="2019-12" db="EMBL/GenBank/DDBJ databases">
        <title>Mycobacterium spongiae sp. nov.</title>
        <authorList>
            <person name="Stinear T."/>
        </authorList>
    </citation>
    <scope>NUCLEOTIDE SEQUENCE</scope>
    <source>
        <strain evidence="1">FSD4b-SM</strain>
    </source>
</reference>
<dbReference type="GO" id="GO:0008168">
    <property type="term" value="F:methyltransferase activity"/>
    <property type="evidence" value="ECO:0007669"/>
    <property type="project" value="UniProtKB-KW"/>
</dbReference>